<evidence type="ECO:0000256" key="1">
    <source>
        <dbReference type="ARBA" id="ARBA00004191"/>
    </source>
</evidence>
<dbReference type="GO" id="GO:0005199">
    <property type="term" value="F:structural constituent of cell wall"/>
    <property type="evidence" value="ECO:0007669"/>
    <property type="project" value="InterPro"/>
</dbReference>
<evidence type="ECO:0000256" key="6">
    <source>
        <dbReference type="RuleBase" id="RU365009"/>
    </source>
</evidence>
<organism evidence="7 8">
    <name type="scientific">Pterulicium gracile</name>
    <dbReference type="NCBI Taxonomy" id="1884261"/>
    <lineage>
        <taxon>Eukaryota</taxon>
        <taxon>Fungi</taxon>
        <taxon>Dikarya</taxon>
        <taxon>Basidiomycota</taxon>
        <taxon>Agaricomycotina</taxon>
        <taxon>Agaricomycetes</taxon>
        <taxon>Agaricomycetidae</taxon>
        <taxon>Agaricales</taxon>
        <taxon>Pleurotineae</taxon>
        <taxon>Pterulaceae</taxon>
        <taxon>Pterulicium</taxon>
    </lineage>
</organism>
<reference evidence="7 8" key="1">
    <citation type="journal article" date="2019" name="Nat. Ecol. Evol.">
        <title>Megaphylogeny resolves global patterns of mushroom evolution.</title>
        <authorList>
            <person name="Varga T."/>
            <person name="Krizsan K."/>
            <person name="Foldi C."/>
            <person name="Dima B."/>
            <person name="Sanchez-Garcia M."/>
            <person name="Sanchez-Ramirez S."/>
            <person name="Szollosi G.J."/>
            <person name="Szarkandi J.G."/>
            <person name="Papp V."/>
            <person name="Albert L."/>
            <person name="Andreopoulos W."/>
            <person name="Angelini C."/>
            <person name="Antonin V."/>
            <person name="Barry K.W."/>
            <person name="Bougher N.L."/>
            <person name="Buchanan P."/>
            <person name="Buyck B."/>
            <person name="Bense V."/>
            <person name="Catcheside P."/>
            <person name="Chovatia M."/>
            <person name="Cooper J."/>
            <person name="Damon W."/>
            <person name="Desjardin D."/>
            <person name="Finy P."/>
            <person name="Geml J."/>
            <person name="Haridas S."/>
            <person name="Hughes K."/>
            <person name="Justo A."/>
            <person name="Karasinski D."/>
            <person name="Kautmanova I."/>
            <person name="Kiss B."/>
            <person name="Kocsube S."/>
            <person name="Kotiranta H."/>
            <person name="LaButti K.M."/>
            <person name="Lechner B.E."/>
            <person name="Liimatainen K."/>
            <person name="Lipzen A."/>
            <person name="Lukacs Z."/>
            <person name="Mihaltcheva S."/>
            <person name="Morgado L.N."/>
            <person name="Niskanen T."/>
            <person name="Noordeloos M.E."/>
            <person name="Ohm R.A."/>
            <person name="Ortiz-Santana B."/>
            <person name="Ovrebo C."/>
            <person name="Racz N."/>
            <person name="Riley R."/>
            <person name="Savchenko A."/>
            <person name="Shiryaev A."/>
            <person name="Soop K."/>
            <person name="Spirin V."/>
            <person name="Szebenyi C."/>
            <person name="Tomsovsky M."/>
            <person name="Tulloss R.E."/>
            <person name="Uehling J."/>
            <person name="Grigoriev I.V."/>
            <person name="Vagvolgyi C."/>
            <person name="Papp T."/>
            <person name="Martin F.M."/>
            <person name="Miettinen O."/>
            <person name="Hibbett D.S."/>
            <person name="Nagy L.G."/>
        </authorList>
    </citation>
    <scope>NUCLEOTIDE SEQUENCE [LARGE SCALE GENOMIC DNA]</scope>
    <source>
        <strain evidence="7 8">CBS 309.79</strain>
    </source>
</reference>
<dbReference type="GO" id="GO:0009277">
    <property type="term" value="C:fungal-type cell wall"/>
    <property type="evidence" value="ECO:0007669"/>
    <property type="project" value="InterPro"/>
</dbReference>
<evidence type="ECO:0000256" key="4">
    <source>
        <dbReference type="ARBA" id="ARBA00022525"/>
    </source>
</evidence>
<comment type="similarity">
    <text evidence="2 6">Belongs to the fungal hydrophobin family.</text>
</comment>
<keyword evidence="6" id="KW-0732">Signal</keyword>
<accession>A0A5C3R1Q6</accession>
<evidence type="ECO:0000313" key="7">
    <source>
        <dbReference type="EMBL" id="TFL07557.1"/>
    </source>
</evidence>
<dbReference type="OrthoDB" id="4225815at2759"/>
<protein>
    <recommendedName>
        <fullName evidence="6">Hydrophobin</fullName>
    </recommendedName>
</protein>
<dbReference type="CDD" id="cd23507">
    <property type="entry name" value="hydrophobin_I"/>
    <property type="match status" value="1"/>
</dbReference>
<feature type="signal peptide" evidence="6">
    <location>
        <begin position="1"/>
        <end position="18"/>
    </location>
</feature>
<evidence type="ECO:0000256" key="5">
    <source>
        <dbReference type="ARBA" id="ARBA00023157"/>
    </source>
</evidence>
<dbReference type="Pfam" id="PF01185">
    <property type="entry name" value="Hydrophobin"/>
    <property type="match status" value="1"/>
</dbReference>
<keyword evidence="5 6" id="KW-1015">Disulfide bond</keyword>
<proteinExistence type="inferred from homology"/>
<dbReference type="EMBL" id="ML178814">
    <property type="protein sequence ID" value="TFL07557.1"/>
    <property type="molecule type" value="Genomic_DNA"/>
</dbReference>
<evidence type="ECO:0000256" key="2">
    <source>
        <dbReference type="ARBA" id="ARBA00010446"/>
    </source>
</evidence>
<dbReference type="Proteomes" id="UP000305067">
    <property type="component" value="Unassembled WGS sequence"/>
</dbReference>
<evidence type="ECO:0000256" key="3">
    <source>
        <dbReference type="ARBA" id="ARBA00022512"/>
    </source>
</evidence>
<keyword evidence="3 6" id="KW-0134">Cell wall</keyword>
<sequence length="118" mass="12096">MLTSVFAVVLVATTSAAALPGVKRTTSATTANTNVVNTPAENKCNYVGGSQCCNSVDYASPSELESLLSVLNLPISLNTLVGHGCSPLIGLDSSCNAQAVCCDHMYEGIGISCNNIIL</sequence>
<comment type="subcellular location">
    <subcellularLocation>
        <location evidence="1 6">Secreted</location>
        <location evidence="1 6">Cell wall</location>
    </subcellularLocation>
</comment>
<gene>
    <name evidence="7" type="ORF">BDV98DRAFT_558054</name>
</gene>
<keyword evidence="8" id="KW-1185">Reference proteome</keyword>
<dbReference type="InterPro" id="IPR001338">
    <property type="entry name" value="Class_I_Hydrophobin"/>
</dbReference>
<dbReference type="SMART" id="SM00075">
    <property type="entry name" value="HYDRO"/>
    <property type="match status" value="1"/>
</dbReference>
<keyword evidence="4 6" id="KW-0964">Secreted</keyword>
<dbReference type="AlphaFoldDB" id="A0A5C3R1Q6"/>
<evidence type="ECO:0000313" key="8">
    <source>
        <dbReference type="Proteomes" id="UP000305067"/>
    </source>
</evidence>
<name>A0A5C3R1Q6_9AGAR</name>
<feature type="chain" id="PRO_5023014157" description="Hydrophobin" evidence="6">
    <location>
        <begin position="19"/>
        <end position="118"/>
    </location>
</feature>